<dbReference type="GO" id="GO:0008168">
    <property type="term" value="F:methyltransferase activity"/>
    <property type="evidence" value="ECO:0007669"/>
    <property type="project" value="UniProtKB-KW"/>
</dbReference>
<dbReference type="EMBL" id="LECW02000001">
    <property type="protein sequence ID" value="KRT95667.1"/>
    <property type="molecule type" value="Genomic_DNA"/>
</dbReference>
<dbReference type="EMBL" id="JARRTL010000007">
    <property type="protein sequence ID" value="MEC0484451.1"/>
    <property type="molecule type" value="Genomic_DNA"/>
</dbReference>
<dbReference type="OrthoDB" id="5106431at2"/>
<dbReference type="Proteomes" id="UP000036168">
    <property type="component" value="Unassembled WGS sequence"/>
</dbReference>
<dbReference type="PATRIC" id="fig|1664069.3.peg.4807"/>
<evidence type="ECO:0000259" key="1">
    <source>
        <dbReference type="Pfam" id="PF13847"/>
    </source>
</evidence>
<dbReference type="NCBIfam" id="NF005379">
    <property type="entry name" value="PRK06922.1"/>
    <property type="match status" value="1"/>
</dbReference>
<dbReference type="Pfam" id="PF13847">
    <property type="entry name" value="Methyltransf_31"/>
    <property type="match status" value="1"/>
</dbReference>
<keyword evidence="2" id="KW-0489">Methyltransferase</keyword>
<feature type="domain" description="Methyltransferase" evidence="1">
    <location>
        <begin position="434"/>
        <end position="553"/>
    </location>
</feature>
<dbReference type="Proteomes" id="UP001341297">
    <property type="component" value="Unassembled WGS sequence"/>
</dbReference>
<keyword evidence="5" id="KW-1185">Reference proteome</keyword>
<dbReference type="AlphaFoldDB" id="A0A0J6EIM0"/>
<evidence type="ECO:0000313" key="2">
    <source>
        <dbReference type="EMBL" id="KRT95667.1"/>
    </source>
</evidence>
<evidence type="ECO:0000313" key="5">
    <source>
        <dbReference type="Proteomes" id="UP001341297"/>
    </source>
</evidence>
<name>A0A0J6EIM0_9BACI</name>
<reference evidence="2 4" key="1">
    <citation type="journal article" date="2015" name="Int. J. Syst. Evol. Microbiol.">
        <title>Bacillus glycinifermentans sp. nov., isolated from fermented soybean paste.</title>
        <authorList>
            <person name="Kim S.J."/>
            <person name="Dunlap C.A."/>
            <person name="Kwon S.W."/>
            <person name="Rooney A.P."/>
        </authorList>
    </citation>
    <scope>NUCLEOTIDE SEQUENCE [LARGE SCALE GENOMIC DNA]</scope>
    <source>
        <strain evidence="2 4">GO-13</strain>
    </source>
</reference>
<dbReference type="PANTHER" id="PTHR43591:SF24">
    <property type="entry name" value="2-METHOXY-6-POLYPRENYL-1,4-BENZOQUINOL METHYLASE, MITOCHONDRIAL"/>
    <property type="match status" value="1"/>
</dbReference>
<dbReference type="SUPFAM" id="SSF53335">
    <property type="entry name" value="S-adenosyl-L-methionine-dependent methyltransferases"/>
    <property type="match status" value="1"/>
</dbReference>
<gene>
    <name evidence="2" type="ORF">AB447_200725</name>
    <name evidence="3" type="ORF">P8828_06245</name>
</gene>
<reference evidence="2" key="2">
    <citation type="submission" date="2015-10" db="EMBL/GenBank/DDBJ databases">
        <authorList>
            <person name="Gilbert D.G."/>
        </authorList>
    </citation>
    <scope>NUCLEOTIDE SEQUENCE</scope>
    <source>
        <strain evidence="2">GO-13</strain>
    </source>
</reference>
<accession>A0A0J6EIM0</accession>
<dbReference type="EC" id="2.1.1.-" evidence="3"/>
<dbReference type="CDD" id="cd02440">
    <property type="entry name" value="AdoMet_MTases"/>
    <property type="match status" value="1"/>
</dbReference>
<dbReference type="GO" id="GO:0032259">
    <property type="term" value="P:methylation"/>
    <property type="evidence" value="ECO:0007669"/>
    <property type="project" value="UniProtKB-KW"/>
</dbReference>
<dbReference type="RefSeq" id="WP_048354464.1">
    <property type="nucleotide sequence ID" value="NZ_CP023481.1"/>
</dbReference>
<proteinExistence type="predicted"/>
<accession>A0A0J6F1A1</accession>
<sequence length="694" mass="80708">MRRLQSLEAIEKLKNGDRHVLRHAEWLKYLFLTEEKNVNLERVPSLEKMPSNPVLLYVEKTLCILEQADIPEREKTIIEEVLVWSETAKCGQPHKRKEWRDKGFQLAIHNIGSAQIYANRSRPFLPERQDTEELVYLLILTHGLVGQYIRGESRYRQLEPLIDWMEASRQADIDMKRVLYVLNKCIIAGVSAALWESVKHDVSGVVAQLSEGERKRELPFAERLKKLRQQAIDMGENGSRYEQYLTKHSAENALRRLFGQVDLWYVESALSSFSFEEFVKIFLLIRRFVNPLSVRHISFEPLMKDIYRDYQGVRHTNIYKKRIIEAYLKEMSVTDLLHGEAPVNEHVSLAVQPFDAASEIIGVTFSFSKAGLKLIEFCQEAEKSPLYERAIVLLYDFFEFRKDSFDRLQNEQAYLSDMNGAEDYKKKIADYAVGEKMLDIGAGGGVMLDLLTEYHPEAEVIGIDLSVNVIEELQKRKVREHKPWKVKQADALDLPEYIEKESVDTIVFSSILHELFSYVPYEGRKFNHRVISQALKSAFEVLRPKGRIIIRDGIMTGDKDAVRRIRFKDPDGMAFLKRYVRDFKGRQVQILEMEKDAATLYVNDAMEFLYTYTWGEEAYPHEVQEQFGYFTPSEFRACIEKELGGRANVLVFEHYLQKGYEEYLSPKVDVTDQNGETVSLPDSTCFIVIEKKHR</sequence>
<dbReference type="STRING" id="1664069.BGLY_0325"/>
<dbReference type="InterPro" id="IPR029063">
    <property type="entry name" value="SAM-dependent_MTases_sf"/>
</dbReference>
<comment type="caution">
    <text evidence="2">The sequence shown here is derived from an EMBL/GenBank/DDBJ whole genome shotgun (WGS) entry which is preliminary data.</text>
</comment>
<dbReference type="InterPro" id="IPR025714">
    <property type="entry name" value="Methyltranfer_dom"/>
</dbReference>
<keyword evidence="2" id="KW-0808">Transferase</keyword>
<dbReference type="PANTHER" id="PTHR43591">
    <property type="entry name" value="METHYLTRANSFERASE"/>
    <property type="match status" value="1"/>
</dbReference>
<reference evidence="3 5" key="3">
    <citation type="submission" date="2023-03" db="EMBL/GenBank/DDBJ databases">
        <title>Agriculturally important microbes genome sequencing.</title>
        <authorList>
            <person name="Dunlap C."/>
        </authorList>
    </citation>
    <scope>NUCLEOTIDE SEQUENCE [LARGE SCALE GENOMIC DNA]</scope>
    <source>
        <strain evidence="3 5">CBP-3203</strain>
    </source>
</reference>
<evidence type="ECO:0000313" key="4">
    <source>
        <dbReference type="Proteomes" id="UP000036168"/>
    </source>
</evidence>
<dbReference type="Gene3D" id="3.40.50.150">
    <property type="entry name" value="Vaccinia Virus protein VP39"/>
    <property type="match status" value="1"/>
</dbReference>
<evidence type="ECO:0000313" key="3">
    <source>
        <dbReference type="EMBL" id="MEC0484451.1"/>
    </source>
</evidence>
<organism evidence="2 4">
    <name type="scientific">Bacillus glycinifermentans</name>
    <dbReference type="NCBI Taxonomy" id="1664069"/>
    <lineage>
        <taxon>Bacteria</taxon>
        <taxon>Bacillati</taxon>
        <taxon>Bacillota</taxon>
        <taxon>Bacilli</taxon>
        <taxon>Bacillales</taxon>
        <taxon>Bacillaceae</taxon>
        <taxon>Bacillus</taxon>
    </lineage>
</organism>
<protein>
    <submittedName>
        <fullName evidence="3">Class I SAM-dependent methyltransferase</fullName>
        <ecNumber evidence="3">2.1.1.-</ecNumber>
    </submittedName>
    <submittedName>
        <fullName evidence="2">Methyltransferase type 12</fullName>
    </submittedName>
</protein>